<gene>
    <name evidence="3" type="ORF">MVEN_00435500</name>
</gene>
<dbReference type="InterPro" id="IPR013809">
    <property type="entry name" value="ENTH"/>
</dbReference>
<feature type="compositionally biased region" description="Pro residues" evidence="1">
    <location>
        <begin position="307"/>
        <end position="317"/>
    </location>
</feature>
<dbReference type="AlphaFoldDB" id="A0A8H7D7Y5"/>
<feature type="region of interest" description="Disordered" evidence="1">
    <location>
        <begin position="248"/>
        <end position="355"/>
    </location>
</feature>
<dbReference type="Pfam" id="PF01417">
    <property type="entry name" value="ENTH"/>
    <property type="match status" value="1"/>
</dbReference>
<feature type="compositionally biased region" description="Basic residues" evidence="1">
    <location>
        <begin position="195"/>
        <end position="205"/>
    </location>
</feature>
<dbReference type="GO" id="GO:0006897">
    <property type="term" value="P:endocytosis"/>
    <property type="evidence" value="ECO:0007669"/>
    <property type="project" value="TreeGrafter"/>
</dbReference>
<protein>
    <submittedName>
        <fullName evidence="3">ENTH-domain-containing protein</fullName>
    </submittedName>
</protein>
<evidence type="ECO:0000256" key="1">
    <source>
        <dbReference type="SAM" id="MobiDB-lite"/>
    </source>
</evidence>
<dbReference type="GO" id="GO:0030125">
    <property type="term" value="C:clathrin vesicle coat"/>
    <property type="evidence" value="ECO:0007669"/>
    <property type="project" value="TreeGrafter"/>
</dbReference>
<evidence type="ECO:0000313" key="4">
    <source>
        <dbReference type="Proteomes" id="UP000620124"/>
    </source>
</evidence>
<sequence length="612" mass="62407">MDRLEALGTALSQVTMYDIKSMYNQAKNVVLNVSEIEAKVREATNDEPWGASSTLMQDIANRTFNYPDFNEIMPSIYARFMEKEARQWRQIYKARHQYQMSRSISADSHRRPCNCSSILSRMALSVWWTTPARTSPPSKCSAISTTSTKRARMRDLMVCISHRFSTYTGAVVLVRNRSRELVELLSDVDKIRSERRKAKANKHKYTGTGNDGGMSFSSDSGGRYGGFGSDSLGYGGGGGSGSDYYNSGGGSSSGGGGSSGGFRDERRPGGGFDEYNAGDDEIGVGGGRTTSPVNTRAPPARRSTAPAPAPPPPPPAAPVNLFDTDDDDFGAPIPTPAPPASKTLPTPAPPAGGLLDDDDFDDFQAAPVSPGVAAPPAFGGMAPAPPVTGTGKPSLHDMLKSAPAPAPPRTGSGMMGGAPMPPRTGSGMMGGAPMPPRTGSGIMGAPTPGMGMGIGMGAPMQPQLGHRFGGGGSISSPPLQPQTPNYTGGMGMAPMAPAPASGMGMGMGKAAGTPAAATPSKPAASFDDLWSMSLGSSSGGAAKPATPGAGAVGGKSIKDLEKEKTMAGLWGSGSGGQAKPAAMGMGMGSGMGGMGGMGGGQTSSSGLDDLLG</sequence>
<evidence type="ECO:0000259" key="2">
    <source>
        <dbReference type="PROSITE" id="PS50942"/>
    </source>
</evidence>
<name>A0A8H7D7Y5_9AGAR</name>
<feature type="region of interest" description="Disordered" evidence="1">
    <location>
        <begin position="195"/>
        <end position="217"/>
    </location>
</feature>
<dbReference type="GO" id="GO:0005886">
    <property type="term" value="C:plasma membrane"/>
    <property type="evidence" value="ECO:0007669"/>
    <property type="project" value="TreeGrafter"/>
</dbReference>
<organism evidence="3 4">
    <name type="scientific">Mycena venus</name>
    <dbReference type="NCBI Taxonomy" id="2733690"/>
    <lineage>
        <taxon>Eukaryota</taxon>
        <taxon>Fungi</taxon>
        <taxon>Dikarya</taxon>
        <taxon>Basidiomycota</taxon>
        <taxon>Agaricomycotina</taxon>
        <taxon>Agaricomycetes</taxon>
        <taxon>Agaricomycetidae</taxon>
        <taxon>Agaricales</taxon>
        <taxon>Marasmiineae</taxon>
        <taxon>Mycenaceae</taxon>
        <taxon>Mycena</taxon>
    </lineage>
</organism>
<dbReference type="PROSITE" id="PS50942">
    <property type="entry name" value="ENTH"/>
    <property type="match status" value="1"/>
</dbReference>
<dbReference type="GO" id="GO:0005829">
    <property type="term" value="C:cytosol"/>
    <property type="evidence" value="ECO:0007669"/>
    <property type="project" value="GOC"/>
</dbReference>
<proteinExistence type="predicted"/>
<feature type="compositionally biased region" description="Gly residues" evidence="1">
    <location>
        <begin position="248"/>
        <end position="260"/>
    </location>
</feature>
<dbReference type="GO" id="GO:0006895">
    <property type="term" value="P:Golgi to endosome transport"/>
    <property type="evidence" value="ECO:0007669"/>
    <property type="project" value="TreeGrafter"/>
</dbReference>
<feature type="domain" description="ENTH" evidence="2">
    <location>
        <begin position="28"/>
        <end position="195"/>
    </location>
</feature>
<dbReference type="InterPro" id="IPR008942">
    <property type="entry name" value="ENTH_VHS"/>
</dbReference>
<comment type="caution">
    <text evidence="3">The sequence shown here is derived from an EMBL/GenBank/DDBJ whole genome shotgun (WGS) entry which is preliminary data.</text>
</comment>
<reference evidence="3" key="1">
    <citation type="submission" date="2020-05" db="EMBL/GenBank/DDBJ databases">
        <title>Mycena genomes resolve the evolution of fungal bioluminescence.</title>
        <authorList>
            <person name="Tsai I.J."/>
        </authorList>
    </citation>
    <scope>NUCLEOTIDE SEQUENCE</scope>
    <source>
        <strain evidence="3">CCC161011</strain>
    </source>
</reference>
<evidence type="ECO:0000313" key="3">
    <source>
        <dbReference type="EMBL" id="KAF7365619.1"/>
    </source>
</evidence>
<dbReference type="PANTHER" id="PTHR12276">
    <property type="entry name" value="EPSIN/ENT-RELATED"/>
    <property type="match status" value="1"/>
</dbReference>
<keyword evidence="4" id="KW-1185">Reference proteome</keyword>
<accession>A0A8H7D7Y5</accession>
<dbReference type="SUPFAM" id="SSF48464">
    <property type="entry name" value="ENTH/VHS domain"/>
    <property type="match status" value="1"/>
</dbReference>
<dbReference type="SMART" id="SM00273">
    <property type="entry name" value="ENTH"/>
    <property type="match status" value="1"/>
</dbReference>
<dbReference type="PANTHER" id="PTHR12276:SF45">
    <property type="entry name" value="CLATHRIN INTERACTOR 1"/>
    <property type="match status" value="1"/>
</dbReference>
<dbReference type="EMBL" id="JACAZI010000003">
    <property type="protein sequence ID" value="KAF7365619.1"/>
    <property type="molecule type" value="Genomic_DNA"/>
</dbReference>
<dbReference type="GO" id="GO:0005543">
    <property type="term" value="F:phospholipid binding"/>
    <property type="evidence" value="ECO:0007669"/>
    <property type="project" value="TreeGrafter"/>
</dbReference>
<feature type="compositionally biased region" description="Low complexity" evidence="1">
    <location>
        <begin position="296"/>
        <end position="306"/>
    </location>
</feature>
<dbReference type="OrthoDB" id="4033880at2759"/>
<dbReference type="Gene3D" id="1.25.40.90">
    <property type="match status" value="2"/>
</dbReference>
<dbReference type="Proteomes" id="UP000620124">
    <property type="component" value="Unassembled WGS sequence"/>
</dbReference>
<dbReference type="GO" id="GO:0030276">
    <property type="term" value="F:clathrin binding"/>
    <property type="evidence" value="ECO:0007669"/>
    <property type="project" value="TreeGrafter"/>
</dbReference>
<dbReference type="GO" id="GO:0005768">
    <property type="term" value="C:endosome"/>
    <property type="evidence" value="ECO:0007669"/>
    <property type="project" value="TreeGrafter"/>
</dbReference>